<keyword evidence="1" id="KW-1133">Transmembrane helix</keyword>
<proteinExistence type="predicted"/>
<accession>A0A381Q3U4</accession>
<reference evidence="2" key="1">
    <citation type="submission" date="2018-05" db="EMBL/GenBank/DDBJ databases">
        <authorList>
            <person name="Lanie J.A."/>
            <person name="Ng W.-L."/>
            <person name="Kazmierczak K.M."/>
            <person name="Andrzejewski T.M."/>
            <person name="Davidsen T.M."/>
            <person name="Wayne K.J."/>
            <person name="Tettelin H."/>
            <person name="Glass J.I."/>
            <person name="Rusch D."/>
            <person name="Podicherti R."/>
            <person name="Tsui H.-C.T."/>
            <person name="Winkler M.E."/>
        </authorList>
    </citation>
    <scope>NUCLEOTIDE SEQUENCE</scope>
</reference>
<evidence type="ECO:0000256" key="1">
    <source>
        <dbReference type="SAM" id="Phobius"/>
    </source>
</evidence>
<sequence length="150" mass="15775">MLVPNVEFISITVFLSGLTLGFSWGAAVGASSMLIYSSFNPLGSGLVYFTLLIGQILAMVVIGMSGAAANKIVKSLAPVYQAILAGLFGFIGTLIYDIATNLAYPLSAGYSLKETFAYGISGILFTAMHLASNTAIFSVVVPGYLRKMKL</sequence>
<protein>
    <submittedName>
        <fullName evidence="2">Uncharacterized protein</fullName>
    </submittedName>
</protein>
<name>A0A381Q3U4_9ZZZZ</name>
<gene>
    <name evidence="2" type="ORF">METZ01_LOCUS26870</name>
</gene>
<feature type="transmembrane region" description="Helical" evidence="1">
    <location>
        <begin position="79"/>
        <end position="96"/>
    </location>
</feature>
<dbReference type="EMBL" id="UINC01001197">
    <property type="protein sequence ID" value="SUZ74016.1"/>
    <property type="molecule type" value="Genomic_DNA"/>
</dbReference>
<evidence type="ECO:0000313" key="2">
    <source>
        <dbReference type="EMBL" id="SUZ74016.1"/>
    </source>
</evidence>
<feature type="transmembrane region" description="Helical" evidence="1">
    <location>
        <begin position="45"/>
        <end position="67"/>
    </location>
</feature>
<keyword evidence="1" id="KW-0472">Membrane</keyword>
<dbReference type="AlphaFoldDB" id="A0A381Q3U4"/>
<dbReference type="Gene3D" id="1.10.1760.20">
    <property type="match status" value="1"/>
</dbReference>
<feature type="transmembrane region" description="Helical" evidence="1">
    <location>
        <begin position="12"/>
        <end position="39"/>
    </location>
</feature>
<feature type="transmembrane region" description="Helical" evidence="1">
    <location>
        <begin position="116"/>
        <end position="145"/>
    </location>
</feature>
<keyword evidence="1" id="KW-0812">Transmembrane</keyword>
<organism evidence="2">
    <name type="scientific">marine metagenome</name>
    <dbReference type="NCBI Taxonomy" id="408172"/>
    <lineage>
        <taxon>unclassified sequences</taxon>
        <taxon>metagenomes</taxon>
        <taxon>ecological metagenomes</taxon>
    </lineage>
</organism>